<name>A0ABT2PSQ1_9BURK</name>
<gene>
    <name evidence="2" type="ORF">N0K08_21725</name>
</gene>
<proteinExistence type="predicted"/>
<keyword evidence="3" id="KW-1185">Reference proteome</keyword>
<dbReference type="EMBL" id="JAODYH010000017">
    <property type="protein sequence ID" value="MCT9813258.1"/>
    <property type="molecule type" value="Genomic_DNA"/>
</dbReference>
<keyword evidence="1" id="KW-0472">Membrane</keyword>
<evidence type="ECO:0000313" key="3">
    <source>
        <dbReference type="Proteomes" id="UP001525968"/>
    </source>
</evidence>
<dbReference type="PANTHER" id="PTHR34219">
    <property type="entry name" value="IRON-REGULATED INNER MEMBRANE PROTEIN-RELATED"/>
    <property type="match status" value="1"/>
</dbReference>
<dbReference type="PANTHER" id="PTHR34219:SF5">
    <property type="entry name" value="BLR4505 PROTEIN"/>
    <property type="match status" value="1"/>
</dbReference>
<feature type="transmembrane region" description="Helical" evidence="1">
    <location>
        <begin position="266"/>
        <end position="285"/>
    </location>
</feature>
<dbReference type="RefSeq" id="WP_261502510.1">
    <property type="nucleotide sequence ID" value="NZ_JAODYH010000017.1"/>
</dbReference>
<feature type="transmembrane region" description="Helical" evidence="1">
    <location>
        <begin position="418"/>
        <end position="438"/>
    </location>
</feature>
<evidence type="ECO:0000256" key="1">
    <source>
        <dbReference type="SAM" id="Phobius"/>
    </source>
</evidence>
<dbReference type="InterPro" id="IPR005625">
    <property type="entry name" value="PepSY-ass_TM"/>
</dbReference>
<evidence type="ECO:0000313" key="2">
    <source>
        <dbReference type="EMBL" id="MCT9813258.1"/>
    </source>
</evidence>
<reference evidence="2 3" key="1">
    <citation type="submission" date="2022-09" db="EMBL/GenBank/DDBJ databases">
        <title>Draft genome of isolate Be4.</title>
        <authorList>
            <person name="Sanchez-Castro I."/>
            <person name="Martinez-Rodriguez P."/>
            <person name="Descostes M."/>
            <person name="Merroun M."/>
        </authorList>
    </citation>
    <scope>NUCLEOTIDE SEQUENCE [LARGE SCALE GENOMIC DNA]</scope>
    <source>
        <strain evidence="2 3">Be4</strain>
    </source>
</reference>
<dbReference type="Pfam" id="PF03929">
    <property type="entry name" value="PepSY_TM"/>
    <property type="match status" value="2"/>
</dbReference>
<feature type="transmembrane region" description="Helical" evidence="1">
    <location>
        <begin position="155"/>
        <end position="177"/>
    </location>
</feature>
<keyword evidence="1" id="KW-0812">Transmembrane</keyword>
<accession>A0ABT2PSQ1</accession>
<comment type="caution">
    <text evidence="2">The sequence shown here is derived from an EMBL/GenBank/DDBJ whole genome shotgun (WGS) entry which is preliminary data.</text>
</comment>
<dbReference type="Proteomes" id="UP001525968">
    <property type="component" value="Unassembled WGS sequence"/>
</dbReference>
<feature type="transmembrane region" description="Helical" evidence="1">
    <location>
        <begin position="12"/>
        <end position="32"/>
    </location>
</feature>
<protein>
    <submittedName>
        <fullName evidence="2">PepSY domain-containing protein</fullName>
    </submittedName>
</protein>
<organism evidence="2 3">
    <name type="scientific">Acidovorax bellezanensis</name>
    <dbReference type="NCBI Taxonomy" id="2976702"/>
    <lineage>
        <taxon>Bacteria</taxon>
        <taxon>Pseudomonadati</taxon>
        <taxon>Pseudomonadota</taxon>
        <taxon>Betaproteobacteria</taxon>
        <taxon>Burkholderiales</taxon>
        <taxon>Comamonadaceae</taxon>
        <taxon>Acidovorax</taxon>
    </lineage>
</organism>
<sequence length="457" mass="51114">MREFWTVVHRWMGLTVALFLIVAGATGAVISWDHEIDEWLNGDIMHTPGRGALRNPLALAAAVEASDPRAEVAYMTLGLEEGHAASFLVRPRKDPATGRFHVLDYNNVFVDPVTAQITGHRDSKSLTLSTRNLMPWLRHLHESLHMPAFWGSDRWGFWLMGGVALMWLIDSFVALYLTLPRRLAARRVSMPSTAHATVLSQRRGNEEGPPRTEAAVPLHRRLRGGSRVSGSGGSKSWWSRWQPSWVVRWRAGGYKLNFDLHRAGGLWIWVLIIVVSFTSFSLNLYREVFYPVMRQISTTTPGPYETITPAPFGSFIEPKVSFATAIDIARREGERLGFEHPPGGIWYGGDFPFYNVSFFDPADEMGGMGMGLSNIYVSADNGEVLGMHRPWHGTAADVFVQLQLPLHSGRILGLPGRIMMSFMGLLVVMLSVTGIVIWERKRRARRAKERALAVSAA</sequence>
<keyword evidence="1" id="KW-1133">Transmembrane helix</keyword>